<feature type="coiled-coil region" evidence="1">
    <location>
        <begin position="422"/>
        <end position="456"/>
    </location>
</feature>
<comment type="caution">
    <text evidence="5">The sequence shown here is derived from an EMBL/GenBank/DDBJ whole genome shotgun (WGS) entry which is preliminary data.</text>
</comment>
<feature type="transmembrane region" description="Helical" evidence="2">
    <location>
        <begin position="233"/>
        <end position="250"/>
    </location>
</feature>
<dbReference type="InterPro" id="IPR050469">
    <property type="entry name" value="Diguanylate_Cyclase"/>
</dbReference>
<evidence type="ECO:0000256" key="1">
    <source>
        <dbReference type="SAM" id="Coils"/>
    </source>
</evidence>
<feature type="signal peptide" evidence="3">
    <location>
        <begin position="1"/>
        <end position="20"/>
    </location>
</feature>
<feature type="domain" description="GGDEF" evidence="4">
    <location>
        <begin position="484"/>
        <end position="615"/>
    </location>
</feature>
<reference evidence="5 6" key="1">
    <citation type="submission" date="2023-07" db="EMBL/GenBank/DDBJ databases">
        <title>Genomic Encyclopedia of Type Strains, Phase IV (KMG-IV): sequencing the most valuable type-strain genomes for metagenomic binning, comparative biology and taxonomic classification.</title>
        <authorList>
            <person name="Goeker M."/>
        </authorList>
    </citation>
    <scope>NUCLEOTIDE SEQUENCE [LARGE SCALE GENOMIC DNA]</scope>
    <source>
        <strain evidence="5 6">DSM 29005</strain>
    </source>
</reference>
<feature type="transmembrane region" description="Helical" evidence="2">
    <location>
        <begin position="203"/>
        <end position="226"/>
    </location>
</feature>
<dbReference type="InterPro" id="IPR043128">
    <property type="entry name" value="Rev_trsase/Diguanyl_cyclase"/>
</dbReference>
<dbReference type="PROSITE" id="PS51257">
    <property type="entry name" value="PROKAR_LIPOPROTEIN"/>
    <property type="match status" value="1"/>
</dbReference>
<dbReference type="Pfam" id="PF00990">
    <property type="entry name" value="GGDEF"/>
    <property type="match status" value="1"/>
</dbReference>
<keyword evidence="2" id="KW-1133">Transmembrane helix</keyword>
<dbReference type="SUPFAM" id="SSF49785">
    <property type="entry name" value="Galactose-binding domain-like"/>
    <property type="match status" value="1"/>
</dbReference>
<dbReference type="InterPro" id="IPR029787">
    <property type="entry name" value="Nucleotide_cyclase"/>
</dbReference>
<feature type="transmembrane region" description="Helical" evidence="2">
    <location>
        <begin position="297"/>
        <end position="315"/>
    </location>
</feature>
<name>A0ABT9ZHQ0_9BACI</name>
<protein>
    <submittedName>
        <fullName evidence="5">Diguanylate cyclase (GGDEF)-like protein</fullName>
    </submittedName>
</protein>
<evidence type="ECO:0000256" key="3">
    <source>
        <dbReference type="SAM" id="SignalP"/>
    </source>
</evidence>
<keyword evidence="2" id="KW-0472">Membrane</keyword>
<keyword evidence="3" id="KW-0732">Signal</keyword>
<dbReference type="CDD" id="cd01949">
    <property type="entry name" value="GGDEF"/>
    <property type="match status" value="1"/>
</dbReference>
<dbReference type="InterPro" id="IPR008979">
    <property type="entry name" value="Galactose-bd-like_sf"/>
</dbReference>
<proteinExistence type="predicted"/>
<organism evidence="5 6">
    <name type="scientific">Metabacillus malikii</name>
    <dbReference type="NCBI Taxonomy" id="1504265"/>
    <lineage>
        <taxon>Bacteria</taxon>
        <taxon>Bacillati</taxon>
        <taxon>Bacillota</taxon>
        <taxon>Bacilli</taxon>
        <taxon>Bacillales</taxon>
        <taxon>Bacillaceae</taxon>
        <taxon>Metabacillus</taxon>
    </lineage>
</organism>
<gene>
    <name evidence="5" type="ORF">J2S19_003082</name>
</gene>
<dbReference type="Pfam" id="PF07695">
    <property type="entry name" value="7TMR-DISM_7TM"/>
    <property type="match status" value="1"/>
</dbReference>
<evidence type="ECO:0000256" key="2">
    <source>
        <dbReference type="SAM" id="Phobius"/>
    </source>
</evidence>
<dbReference type="Proteomes" id="UP001234495">
    <property type="component" value="Unassembled WGS sequence"/>
</dbReference>
<dbReference type="PROSITE" id="PS50887">
    <property type="entry name" value="GGDEF"/>
    <property type="match status" value="1"/>
</dbReference>
<feature type="transmembrane region" description="Helical" evidence="2">
    <location>
        <begin position="383"/>
        <end position="401"/>
    </location>
</feature>
<keyword evidence="2" id="KW-0812">Transmembrane</keyword>
<dbReference type="SUPFAM" id="SSF55073">
    <property type="entry name" value="Nucleotide cyclase"/>
    <property type="match status" value="1"/>
</dbReference>
<dbReference type="SMART" id="SM00267">
    <property type="entry name" value="GGDEF"/>
    <property type="match status" value="1"/>
</dbReference>
<dbReference type="NCBIfam" id="TIGR00254">
    <property type="entry name" value="GGDEF"/>
    <property type="match status" value="1"/>
</dbReference>
<feature type="transmembrane region" description="Helical" evidence="2">
    <location>
        <begin position="327"/>
        <end position="344"/>
    </location>
</feature>
<dbReference type="PANTHER" id="PTHR45138">
    <property type="entry name" value="REGULATORY COMPONENTS OF SENSORY TRANSDUCTION SYSTEM"/>
    <property type="match status" value="1"/>
</dbReference>
<evidence type="ECO:0000259" key="4">
    <source>
        <dbReference type="PROSITE" id="PS50887"/>
    </source>
</evidence>
<feature type="chain" id="PRO_5045527727" evidence="3">
    <location>
        <begin position="21"/>
        <end position="615"/>
    </location>
</feature>
<sequence length="615" mass="70513">MRSKIFGLLIVIMFILQACAPQKSETTFNATNGVMNLAEWNSDTEVISLSGQWEMYWEQLIEPEDFTLHVDRPASGTFTFPGFWDNYDFNGTSLPKKGYATFRLHISSVPLSDSVLGLNIPHIDSSYKLWIDNQLITTVGKVGTNAKTSAAKRYPRVVFFTPKHESFTITLQISNHEHLRGGMWKPIEIGTAESIHKQYIHQIILQSLLLGILILAGIYHIGLGVFRKSEASLLYFGVFCLVAAFRNLMVGDIFFTKFFPDVSWEFEKKLNYISLYLHVPLLAMVLYRLYSNDFPKWFIKLSIIVPISFSVITIFTKAITYTAYLKYFQVFIIFCSIFALYGILKSLKRRLVETKFLIVGIVSLLMTVIVDVFNYIIRLLNTNLYLIGLTVFIICFSFLLSRKLSSSLELSEALANDLVKLNNDLELKVEQRTEQYQLANEKLEQLNKQLEQMALLDGLTNIPNRRSFENYYEQAYNECLTHQKPITVLLCDIDFFKNYNDRYGHQEGDTCLKRVAEALRSMEVGFVARYGGEEFVSVLTNINQQSAEDTAHEMNVLIEQMHIPHEKSSTSEYVTISIGVATVIPTENTDRNELLKQADEALYKAKRLGKNRYSL</sequence>
<dbReference type="Gene3D" id="3.30.70.270">
    <property type="match status" value="1"/>
</dbReference>
<dbReference type="InterPro" id="IPR011623">
    <property type="entry name" value="7TMR_DISM_rcpt_extracell_dom1"/>
</dbReference>
<dbReference type="EMBL" id="JAUSUD010000015">
    <property type="protein sequence ID" value="MDQ0231797.1"/>
    <property type="molecule type" value="Genomic_DNA"/>
</dbReference>
<evidence type="ECO:0000313" key="6">
    <source>
        <dbReference type="Proteomes" id="UP001234495"/>
    </source>
</evidence>
<evidence type="ECO:0000313" key="5">
    <source>
        <dbReference type="EMBL" id="MDQ0231797.1"/>
    </source>
</evidence>
<feature type="transmembrane region" description="Helical" evidence="2">
    <location>
        <begin position="356"/>
        <end position="377"/>
    </location>
</feature>
<dbReference type="RefSeq" id="WP_307343358.1">
    <property type="nucleotide sequence ID" value="NZ_JAUSUD010000015.1"/>
</dbReference>
<feature type="transmembrane region" description="Helical" evidence="2">
    <location>
        <begin position="270"/>
        <end position="290"/>
    </location>
</feature>
<accession>A0ABT9ZHQ0</accession>
<dbReference type="PANTHER" id="PTHR45138:SF9">
    <property type="entry name" value="DIGUANYLATE CYCLASE DGCM-RELATED"/>
    <property type="match status" value="1"/>
</dbReference>
<dbReference type="InterPro" id="IPR000160">
    <property type="entry name" value="GGDEF_dom"/>
</dbReference>
<keyword evidence="1" id="KW-0175">Coiled coil</keyword>
<keyword evidence="6" id="KW-1185">Reference proteome</keyword>